<protein>
    <submittedName>
        <fullName evidence="2">Uncharacterized protein</fullName>
    </submittedName>
</protein>
<evidence type="ECO:0000313" key="3">
    <source>
        <dbReference type="Proteomes" id="UP001608902"/>
    </source>
</evidence>
<dbReference type="AlphaFoldDB" id="A0ABD6EBC7"/>
<evidence type="ECO:0000256" key="1">
    <source>
        <dbReference type="SAM" id="Phobius"/>
    </source>
</evidence>
<feature type="transmembrane region" description="Helical" evidence="1">
    <location>
        <begin position="43"/>
        <end position="61"/>
    </location>
</feature>
<comment type="caution">
    <text evidence="2">The sequence shown here is derived from an EMBL/GenBank/DDBJ whole genome shotgun (WGS) entry which is preliminary data.</text>
</comment>
<dbReference type="Gene3D" id="1.20.58.390">
    <property type="entry name" value="Neurotransmitter-gated ion-channel transmembrane domain"/>
    <property type="match status" value="1"/>
</dbReference>
<gene>
    <name evidence="2" type="ORF">AB6A40_003210</name>
</gene>
<dbReference type="SUPFAM" id="SSF90112">
    <property type="entry name" value="Neurotransmitter-gated ion-channel transmembrane pore"/>
    <property type="match status" value="1"/>
</dbReference>
<name>A0ABD6EBC7_9BILA</name>
<dbReference type="InterPro" id="IPR036719">
    <property type="entry name" value="Neuro-gated_channel_TM_sf"/>
</dbReference>
<keyword evidence="1" id="KW-0812">Transmembrane</keyword>
<keyword evidence="3" id="KW-1185">Reference proteome</keyword>
<keyword evidence="1" id="KW-1133">Transmembrane helix</keyword>
<sequence>MAATPLTATSSQFPKYDLTTPCPKCAAKNERLARNIDKYSRSVFPSVFLVFSVTYWLYYTWFTRED</sequence>
<proteinExistence type="predicted"/>
<accession>A0ABD6EBC7</accession>
<evidence type="ECO:0000313" key="2">
    <source>
        <dbReference type="EMBL" id="MFH4976501.1"/>
    </source>
</evidence>
<dbReference type="Proteomes" id="UP001608902">
    <property type="component" value="Unassembled WGS sequence"/>
</dbReference>
<keyword evidence="1" id="KW-0472">Membrane</keyword>
<reference evidence="2 3" key="1">
    <citation type="submission" date="2024-08" db="EMBL/GenBank/DDBJ databases">
        <title>Gnathostoma spinigerum genome.</title>
        <authorList>
            <person name="Gonzalez-Bertolin B."/>
            <person name="Monzon S."/>
            <person name="Zaballos A."/>
            <person name="Jimenez P."/>
            <person name="Dekumyoy P."/>
            <person name="Varona S."/>
            <person name="Cuesta I."/>
            <person name="Sumanam S."/>
            <person name="Adisakwattana P."/>
            <person name="Gasser R.B."/>
            <person name="Hernandez-Gonzalez A."/>
            <person name="Young N.D."/>
            <person name="Perteguer M.J."/>
        </authorList>
    </citation>
    <scope>NUCLEOTIDE SEQUENCE [LARGE SCALE GENOMIC DNA]</scope>
    <source>
        <strain evidence="2">AL3</strain>
        <tissue evidence="2">Liver</tissue>
    </source>
</reference>
<dbReference type="InterPro" id="IPR038050">
    <property type="entry name" value="Neuro_actylchol_rec"/>
</dbReference>
<organism evidence="2 3">
    <name type="scientific">Gnathostoma spinigerum</name>
    <dbReference type="NCBI Taxonomy" id="75299"/>
    <lineage>
        <taxon>Eukaryota</taxon>
        <taxon>Metazoa</taxon>
        <taxon>Ecdysozoa</taxon>
        <taxon>Nematoda</taxon>
        <taxon>Chromadorea</taxon>
        <taxon>Rhabditida</taxon>
        <taxon>Spirurina</taxon>
        <taxon>Gnathostomatomorpha</taxon>
        <taxon>Gnathostomatoidea</taxon>
        <taxon>Gnathostomatidae</taxon>
        <taxon>Gnathostoma</taxon>
    </lineage>
</organism>
<dbReference type="EMBL" id="JBGFUD010001598">
    <property type="protein sequence ID" value="MFH4976501.1"/>
    <property type="molecule type" value="Genomic_DNA"/>
</dbReference>